<dbReference type="GO" id="GO:0004347">
    <property type="term" value="F:glucose-6-phosphate isomerase activity"/>
    <property type="evidence" value="ECO:0007669"/>
    <property type="project" value="InterPro"/>
</dbReference>
<evidence type="ECO:0000313" key="5">
    <source>
        <dbReference type="Proteomes" id="UP000178068"/>
    </source>
</evidence>
<proteinExistence type="inferred from homology"/>
<comment type="similarity">
    <text evidence="1">Belongs to the PGI/PMI family.</text>
</comment>
<gene>
    <name evidence="4" type="ORF">A3F35_00455</name>
</gene>
<dbReference type="InterPro" id="IPR019490">
    <property type="entry name" value="Glu6P/Mann6P_isomerase_C"/>
</dbReference>
<keyword evidence="2" id="KW-0413">Isomerase</keyword>
<comment type="caution">
    <text evidence="4">The sequence shown here is derived from an EMBL/GenBank/DDBJ whole genome shotgun (WGS) entry which is preliminary data.</text>
</comment>
<evidence type="ECO:0000256" key="1">
    <source>
        <dbReference type="ARBA" id="ARBA00010523"/>
    </source>
</evidence>
<sequence>MIDLNDENSIKEADKGQVVASIQALPSQISQAWGEARKVQFPADYRQVKNILIDGMGGSGLGPELIAYVYRDQLKAPLTVLHDYNLPAFADSNTLVIISSYSGTTEEPLNLVGQALAADCKITAVTEGRDLGDFLTKNNLPGYIFKATANPSEQPRFGLGYSVAGILGLLEALGLLTIGDSEISATEAYLKSFTQNLAPNALTSDNKVKSLATALSASQIAVVSGEFLSGNAHIFANQINENAKNFADYFLLSELDHHLLEGLGYPLDLKSKLNFVLLNSPLYSEKIAKRLGLTKEILEKQGYQNFIINLEA</sequence>
<dbReference type="STRING" id="1802603.A3F35_00455"/>
<dbReference type="SUPFAM" id="SSF53697">
    <property type="entry name" value="SIS domain"/>
    <property type="match status" value="1"/>
</dbReference>
<dbReference type="EMBL" id="MHCZ01000018">
    <property type="protein sequence ID" value="OGY29896.1"/>
    <property type="molecule type" value="Genomic_DNA"/>
</dbReference>
<dbReference type="AlphaFoldDB" id="A0A1G1WQ85"/>
<dbReference type="Proteomes" id="UP000178068">
    <property type="component" value="Unassembled WGS sequence"/>
</dbReference>
<reference evidence="4 5" key="1">
    <citation type="journal article" date="2016" name="Nat. Commun.">
        <title>Thousands of microbial genomes shed light on interconnected biogeochemical processes in an aquifer system.</title>
        <authorList>
            <person name="Anantharaman K."/>
            <person name="Brown C.T."/>
            <person name="Hug L.A."/>
            <person name="Sharon I."/>
            <person name="Castelle C.J."/>
            <person name="Probst A.J."/>
            <person name="Thomas B.C."/>
            <person name="Singh A."/>
            <person name="Wilkins M.J."/>
            <person name="Karaoz U."/>
            <person name="Brodie E.L."/>
            <person name="Williams K.H."/>
            <person name="Hubbard S.S."/>
            <person name="Banfield J.F."/>
        </authorList>
    </citation>
    <scope>NUCLEOTIDE SEQUENCE [LARGE SCALE GENOMIC DNA]</scope>
</reference>
<evidence type="ECO:0000259" key="3">
    <source>
        <dbReference type="PROSITE" id="PS51464"/>
    </source>
</evidence>
<name>A0A1G1WQ85_9BACT</name>
<dbReference type="GO" id="GO:0005975">
    <property type="term" value="P:carbohydrate metabolic process"/>
    <property type="evidence" value="ECO:0007669"/>
    <property type="project" value="InterPro"/>
</dbReference>
<dbReference type="GO" id="GO:1901135">
    <property type="term" value="P:carbohydrate derivative metabolic process"/>
    <property type="evidence" value="ECO:0007669"/>
    <property type="project" value="InterPro"/>
</dbReference>
<feature type="domain" description="SIS" evidence="3">
    <location>
        <begin position="41"/>
        <end position="183"/>
    </location>
</feature>
<accession>A0A1G1WQ85</accession>
<dbReference type="PROSITE" id="PS51464">
    <property type="entry name" value="SIS"/>
    <property type="match status" value="1"/>
</dbReference>
<feature type="non-terminal residue" evidence="4">
    <location>
        <position position="312"/>
    </location>
</feature>
<dbReference type="Pfam" id="PF10432">
    <property type="entry name" value="bact-PGI_C"/>
    <property type="match status" value="1"/>
</dbReference>
<evidence type="ECO:0000256" key="2">
    <source>
        <dbReference type="ARBA" id="ARBA00023235"/>
    </source>
</evidence>
<evidence type="ECO:0000313" key="4">
    <source>
        <dbReference type="EMBL" id="OGY29896.1"/>
    </source>
</evidence>
<protein>
    <recommendedName>
        <fullName evidence="3">SIS domain-containing protein</fullName>
    </recommendedName>
</protein>
<dbReference type="InterPro" id="IPR046348">
    <property type="entry name" value="SIS_dom_sf"/>
</dbReference>
<organism evidence="4 5">
    <name type="scientific">Candidatus Woykebacteria bacterium RIFCSPHIGHO2_12_FULL_45_10</name>
    <dbReference type="NCBI Taxonomy" id="1802603"/>
    <lineage>
        <taxon>Bacteria</taxon>
        <taxon>Candidatus Woykeibacteriota</taxon>
    </lineage>
</organism>
<dbReference type="InterPro" id="IPR001347">
    <property type="entry name" value="SIS_dom"/>
</dbReference>
<dbReference type="Gene3D" id="3.40.50.10490">
    <property type="entry name" value="Glucose-6-phosphate isomerase like protein, domain 1"/>
    <property type="match status" value="2"/>
</dbReference>
<dbReference type="GO" id="GO:0097367">
    <property type="term" value="F:carbohydrate derivative binding"/>
    <property type="evidence" value="ECO:0007669"/>
    <property type="project" value="InterPro"/>
</dbReference>
<dbReference type="GO" id="GO:0004476">
    <property type="term" value="F:mannose-6-phosphate isomerase activity"/>
    <property type="evidence" value="ECO:0007669"/>
    <property type="project" value="InterPro"/>
</dbReference>